<sequence>MHAIEIDEAWEVVRAGTGAGVLITCEHASQRLPEPWRWSARDEARLVGTHWAYDLGAADLAREYAAAIGGVAVLSRFSRLLADPNRPESSPTLFRDVADGEVVELNAAIDPAEREIRLDGYYRPFHAAVDREVAASQAPILLAMHTFTPLYEGTPRALEVGVLFDEEEVLAMELIEAFAAAGMKVAANEPYSGRAGLIHVVDRHARTHGRRAIELEVRQDLAVDAAFRARFVSLLASRLR</sequence>
<dbReference type="Pfam" id="PF05013">
    <property type="entry name" value="FGase"/>
    <property type="match status" value="1"/>
</dbReference>
<dbReference type="STRING" id="927083.DB32_005551"/>
<dbReference type="Gene3D" id="3.40.630.40">
    <property type="entry name" value="Zn-dependent exopeptidases"/>
    <property type="match status" value="1"/>
</dbReference>
<dbReference type="OrthoDB" id="9815326at2"/>
<evidence type="ECO:0008006" key="3">
    <source>
        <dbReference type="Google" id="ProtNLM"/>
    </source>
</evidence>
<evidence type="ECO:0000313" key="2">
    <source>
        <dbReference type="Proteomes" id="UP000034883"/>
    </source>
</evidence>
<reference evidence="1 2" key="1">
    <citation type="submission" date="2015-03" db="EMBL/GenBank/DDBJ databases">
        <title>Genome assembly of Sandaracinus amylolyticus DSM 53668.</title>
        <authorList>
            <person name="Sharma G."/>
            <person name="Subramanian S."/>
        </authorList>
    </citation>
    <scope>NUCLEOTIDE SEQUENCE [LARGE SCALE GENOMIC DNA]</scope>
    <source>
        <strain evidence="1 2">DSM 53668</strain>
    </source>
</reference>
<dbReference type="SUPFAM" id="SSF53187">
    <property type="entry name" value="Zn-dependent exopeptidases"/>
    <property type="match status" value="1"/>
</dbReference>
<dbReference type="Proteomes" id="UP000034883">
    <property type="component" value="Chromosome"/>
</dbReference>
<keyword evidence="2" id="KW-1185">Reference proteome</keyword>
<accession>A0A0F6W6A6</accession>
<proteinExistence type="predicted"/>
<name>A0A0F6W6A6_9BACT</name>
<dbReference type="EMBL" id="CP011125">
    <property type="protein sequence ID" value="AKF08402.1"/>
    <property type="molecule type" value="Genomic_DNA"/>
</dbReference>
<protein>
    <recommendedName>
        <fullName evidence="3">N-formylglutamate amidohydrolase</fullName>
    </recommendedName>
</protein>
<dbReference type="KEGG" id="samy:DB32_005551"/>
<organism evidence="1 2">
    <name type="scientific">Sandaracinus amylolyticus</name>
    <dbReference type="NCBI Taxonomy" id="927083"/>
    <lineage>
        <taxon>Bacteria</taxon>
        <taxon>Pseudomonadati</taxon>
        <taxon>Myxococcota</taxon>
        <taxon>Polyangia</taxon>
        <taxon>Polyangiales</taxon>
        <taxon>Sandaracinaceae</taxon>
        <taxon>Sandaracinus</taxon>
    </lineage>
</organism>
<dbReference type="AlphaFoldDB" id="A0A0F6W6A6"/>
<gene>
    <name evidence="1" type="ORF">DB32_005551</name>
</gene>
<dbReference type="RefSeq" id="WP_053235551.1">
    <property type="nucleotide sequence ID" value="NZ_CP011125.1"/>
</dbReference>
<evidence type="ECO:0000313" key="1">
    <source>
        <dbReference type="EMBL" id="AKF08402.1"/>
    </source>
</evidence>
<dbReference type="InterPro" id="IPR007709">
    <property type="entry name" value="N-FG_amidohydro"/>
</dbReference>